<accession>A0A8S4RV96</accession>
<keyword evidence="2" id="KW-1185">Reference proteome</keyword>
<gene>
    <name evidence="1" type="primary">jg13455</name>
    <name evidence="1" type="ORF">PAEG_LOCUS17311</name>
</gene>
<comment type="caution">
    <text evidence="1">The sequence shown here is derived from an EMBL/GenBank/DDBJ whole genome shotgun (WGS) entry which is preliminary data.</text>
</comment>
<evidence type="ECO:0000313" key="2">
    <source>
        <dbReference type="Proteomes" id="UP000838756"/>
    </source>
</evidence>
<dbReference type="OrthoDB" id="565904at2759"/>
<dbReference type="AlphaFoldDB" id="A0A8S4RV96"/>
<reference evidence="1" key="1">
    <citation type="submission" date="2022-03" db="EMBL/GenBank/DDBJ databases">
        <authorList>
            <person name="Lindestad O."/>
        </authorList>
    </citation>
    <scope>NUCLEOTIDE SEQUENCE</scope>
</reference>
<proteinExistence type="predicted"/>
<name>A0A8S4RV96_9NEOP</name>
<sequence length="152" mass="16962">MVKQNRDSFTLLCIVISSLGVMRELMKVGSICDLKLKLYIWEGTGLAVLIRLLLSTPLLAAVPLLPETGSFGCWVTPPGPMRPSLVNLDLSESSERSILIPGLVWTSSQHRPLISRFPYLKPSTSSDLYVARLQETPRSRSNAVTKILYWTF</sequence>
<dbReference type="Proteomes" id="UP000838756">
    <property type="component" value="Unassembled WGS sequence"/>
</dbReference>
<evidence type="ECO:0000313" key="1">
    <source>
        <dbReference type="EMBL" id="CAH2240825.1"/>
    </source>
</evidence>
<organism evidence="1 2">
    <name type="scientific">Pararge aegeria aegeria</name>
    <dbReference type="NCBI Taxonomy" id="348720"/>
    <lineage>
        <taxon>Eukaryota</taxon>
        <taxon>Metazoa</taxon>
        <taxon>Ecdysozoa</taxon>
        <taxon>Arthropoda</taxon>
        <taxon>Hexapoda</taxon>
        <taxon>Insecta</taxon>
        <taxon>Pterygota</taxon>
        <taxon>Neoptera</taxon>
        <taxon>Endopterygota</taxon>
        <taxon>Lepidoptera</taxon>
        <taxon>Glossata</taxon>
        <taxon>Ditrysia</taxon>
        <taxon>Papilionoidea</taxon>
        <taxon>Nymphalidae</taxon>
        <taxon>Satyrinae</taxon>
        <taxon>Satyrini</taxon>
        <taxon>Parargina</taxon>
        <taxon>Pararge</taxon>
    </lineage>
</organism>
<dbReference type="EMBL" id="CAKXAJ010025552">
    <property type="protein sequence ID" value="CAH2240825.1"/>
    <property type="molecule type" value="Genomic_DNA"/>
</dbReference>
<protein>
    <submittedName>
        <fullName evidence="1">Jg13455 protein</fullName>
    </submittedName>
</protein>